<evidence type="ECO:0000256" key="2">
    <source>
        <dbReference type="ARBA" id="ARBA00022801"/>
    </source>
</evidence>
<dbReference type="PATRIC" id="fig|546269.5.peg.997"/>
<dbReference type="PANTHER" id="PTHR43540:SF14">
    <property type="entry name" value="ISOCHORISMATASE"/>
    <property type="match status" value="1"/>
</dbReference>
<dbReference type="Pfam" id="PF00857">
    <property type="entry name" value="Isochorismatase"/>
    <property type="match status" value="1"/>
</dbReference>
<dbReference type="KEGG" id="faa:HMPREF0389_01359"/>
<dbReference type="InterPro" id="IPR000868">
    <property type="entry name" value="Isochorismatase-like_dom"/>
</dbReference>
<organism evidence="4 5">
    <name type="scientific">Filifactor alocis (strain ATCC 35896 / CCUG 47790 / D40 B5)</name>
    <name type="common">Fusobacterium alocis</name>
    <dbReference type="NCBI Taxonomy" id="546269"/>
    <lineage>
        <taxon>Bacteria</taxon>
        <taxon>Bacillati</taxon>
        <taxon>Bacillota</taxon>
        <taxon>Clostridia</taxon>
        <taxon>Peptostreptococcales</taxon>
        <taxon>Filifactoraceae</taxon>
        <taxon>Filifactor</taxon>
    </lineage>
</organism>
<dbReference type="SUPFAM" id="SSF52499">
    <property type="entry name" value="Isochorismatase-like hydrolases"/>
    <property type="match status" value="1"/>
</dbReference>
<reference evidence="5" key="1">
    <citation type="submission" date="2010-12" db="EMBL/GenBank/DDBJ databases">
        <title>The genome sequence of Filifactor alocis strain ATCC 35896.</title>
        <authorList>
            <consortium name="The Broad Institute Genome Sequencing Platform"/>
            <person name="Ward D."/>
            <person name="Earl A."/>
            <person name="Feldgarden M."/>
            <person name="Young S.K."/>
            <person name="Gargeya S."/>
            <person name="Zeng Q."/>
            <person name="Alvarado L."/>
            <person name="Berlin A."/>
            <person name="Bochicchio J."/>
            <person name="Chapman S.B."/>
            <person name="Chen Z."/>
            <person name="Freedman E."/>
            <person name="Gellesch M."/>
            <person name="Goldberg J."/>
            <person name="Griggs A."/>
            <person name="Gujja S."/>
            <person name="Heilman E."/>
            <person name="Heiman D."/>
            <person name="Howarth C."/>
            <person name="Mehta T."/>
            <person name="Neiman D."/>
            <person name="Pearson M."/>
            <person name="Roberts A."/>
            <person name="Saif S."/>
            <person name="Shea T."/>
            <person name="Shenoy N."/>
            <person name="Sisk P."/>
            <person name="Stolte C."/>
            <person name="Sykes S."/>
            <person name="White J."/>
            <person name="Yandava C."/>
            <person name="Izard J."/>
            <person name="Blanton J.M."/>
            <person name="Baranova O.V."/>
            <person name="Tanner A.C."/>
            <person name="Dewhirst F.E."/>
            <person name="Haas B."/>
            <person name="Nusbaum C."/>
            <person name="Birren B."/>
        </authorList>
    </citation>
    <scope>NUCLEOTIDE SEQUENCE [LARGE SCALE GENOMIC DNA]</scope>
    <source>
        <strain evidence="5">ATCC 35896 / D40 B5</strain>
    </source>
</reference>
<accession>D6GTC1</accession>
<feature type="domain" description="Isochorismatase-like" evidence="3">
    <location>
        <begin position="4"/>
        <end position="141"/>
    </location>
</feature>
<proteinExistence type="inferred from homology"/>
<evidence type="ECO:0000313" key="5">
    <source>
        <dbReference type="Proteomes" id="UP000007468"/>
    </source>
</evidence>
<dbReference type="OrthoDB" id="9785724at2"/>
<evidence type="ECO:0000259" key="3">
    <source>
        <dbReference type="Pfam" id="PF00857"/>
    </source>
</evidence>
<gene>
    <name evidence="4" type="ordered locus">HMPREF0389_01359</name>
</gene>
<dbReference type="InterPro" id="IPR050272">
    <property type="entry name" value="Isochorismatase-like_hydrls"/>
</dbReference>
<dbReference type="Proteomes" id="UP000007468">
    <property type="component" value="Chromosome"/>
</dbReference>
<dbReference type="GO" id="GO:0016787">
    <property type="term" value="F:hydrolase activity"/>
    <property type="evidence" value="ECO:0007669"/>
    <property type="project" value="UniProtKB-KW"/>
</dbReference>
<dbReference type="PANTHER" id="PTHR43540">
    <property type="entry name" value="PEROXYUREIDOACRYLATE/UREIDOACRYLATE AMIDOHYDROLASE-RELATED"/>
    <property type="match status" value="1"/>
</dbReference>
<keyword evidence="2 4" id="KW-0378">Hydrolase</keyword>
<dbReference type="RefSeq" id="WP_014262580.1">
    <property type="nucleotide sequence ID" value="NC_016630.1"/>
</dbReference>
<evidence type="ECO:0000313" key="4">
    <source>
        <dbReference type="EMBL" id="EFE27728.1"/>
    </source>
</evidence>
<dbReference type="InterPro" id="IPR036380">
    <property type="entry name" value="Isochorismatase-like_sf"/>
</dbReference>
<dbReference type="eggNOG" id="COG1335">
    <property type="taxonomic scope" value="Bacteria"/>
</dbReference>
<dbReference type="EC" id="3.-.-.-" evidence="4"/>
<comment type="similarity">
    <text evidence="1">Belongs to the isochorismatase family.</text>
</comment>
<dbReference type="EMBL" id="CP002390">
    <property type="protein sequence ID" value="EFE27728.1"/>
    <property type="molecule type" value="Genomic_DNA"/>
</dbReference>
<protein>
    <submittedName>
        <fullName evidence="4">Isochorismatase family protein</fullName>
        <ecNumber evidence="4">3.-.-.-</ecNumber>
    </submittedName>
</protein>
<sequence>MKNTVLMVIDIQNAGINNRPANKEQFIENVVQLIDCARSNDLEVIHVRQNNPPGGILETGIPGWEIYHEVAPVNDEIIIDKFKCSAFLNTNLSEELQKRGTENIIMAGMRTELCVDTTCRVAFEYGYNVIIPKGCTSTFDTPLSKGEDMAKYFEDSVWNSRFAEVAPLENILNRIRA</sequence>
<evidence type="ECO:0000256" key="1">
    <source>
        <dbReference type="ARBA" id="ARBA00006336"/>
    </source>
</evidence>
<dbReference type="AlphaFoldDB" id="D6GTC1"/>
<name>D6GTC1_FILAD</name>
<keyword evidence="5" id="KW-1185">Reference proteome</keyword>
<dbReference type="CDD" id="cd01014">
    <property type="entry name" value="nicotinamidase_related"/>
    <property type="match status" value="1"/>
</dbReference>
<dbReference type="Gene3D" id="3.40.50.850">
    <property type="entry name" value="Isochorismatase-like"/>
    <property type="match status" value="1"/>
</dbReference>
<dbReference type="STRING" id="546269.HMPREF0389_01359"/>